<proteinExistence type="predicted"/>
<reference evidence="2 3" key="1">
    <citation type="journal article" date="2021" name="BMC Genomics">
        <title>Datura genome reveals duplications of psychoactive alkaloid biosynthetic genes and high mutation rate following tissue culture.</title>
        <authorList>
            <person name="Rajewski A."/>
            <person name="Carter-House D."/>
            <person name="Stajich J."/>
            <person name="Litt A."/>
        </authorList>
    </citation>
    <scope>NUCLEOTIDE SEQUENCE [LARGE SCALE GENOMIC DNA]</scope>
    <source>
        <strain evidence="2">AR-01</strain>
    </source>
</reference>
<gene>
    <name evidence="2" type="ORF">HAX54_036475</name>
</gene>
<feature type="region of interest" description="Disordered" evidence="1">
    <location>
        <begin position="1"/>
        <end position="34"/>
    </location>
</feature>
<sequence length="89" mass="9893">MYMQGTRRGKKKTVAANGGGNSRVEGNADPKPVTKRKCRLAQRIVWEVSGAQVEEEETHSIPISSVWDSFDISKVSNAGFKSEYVNYKT</sequence>
<dbReference type="EMBL" id="JACEIK010004837">
    <property type="protein sequence ID" value="MCD9646555.1"/>
    <property type="molecule type" value="Genomic_DNA"/>
</dbReference>
<evidence type="ECO:0000256" key="1">
    <source>
        <dbReference type="SAM" id="MobiDB-lite"/>
    </source>
</evidence>
<comment type="caution">
    <text evidence="2">The sequence shown here is derived from an EMBL/GenBank/DDBJ whole genome shotgun (WGS) entry which is preliminary data.</text>
</comment>
<organism evidence="2 3">
    <name type="scientific">Datura stramonium</name>
    <name type="common">Jimsonweed</name>
    <name type="synonym">Common thornapple</name>
    <dbReference type="NCBI Taxonomy" id="4076"/>
    <lineage>
        <taxon>Eukaryota</taxon>
        <taxon>Viridiplantae</taxon>
        <taxon>Streptophyta</taxon>
        <taxon>Embryophyta</taxon>
        <taxon>Tracheophyta</taxon>
        <taxon>Spermatophyta</taxon>
        <taxon>Magnoliopsida</taxon>
        <taxon>eudicotyledons</taxon>
        <taxon>Gunneridae</taxon>
        <taxon>Pentapetalae</taxon>
        <taxon>asterids</taxon>
        <taxon>lamiids</taxon>
        <taxon>Solanales</taxon>
        <taxon>Solanaceae</taxon>
        <taxon>Solanoideae</taxon>
        <taxon>Datureae</taxon>
        <taxon>Datura</taxon>
    </lineage>
</organism>
<accession>A0ABS8VK78</accession>
<evidence type="ECO:0000313" key="2">
    <source>
        <dbReference type="EMBL" id="MCD9646555.1"/>
    </source>
</evidence>
<dbReference type="Proteomes" id="UP000823775">
    <property type="component" value="Unassembled WGS sequence"/>
</dbReference>
<evidence type="ECO:0000313" key="3">
    <source>
        <dbReference type="Proteomes" id="UP000823775"/>
    </source>
</evidence>
<protein>
    <submittedName>
        <fullName evidence="2">Uncharacterized protein</fullName>
    </submittedName>
</protein>
<name>A0ABS8VK78_DATST</name>
<keyword evidence="3" id="KW-1185">Reference proteome</keyword>
<feature type="non-terminal residue" evidence="2">
    <location>
        <position position="89"/>
    </location>
</feature>